<dbReference type="InParanoid" id="A0A1B6QG46"/>
<proteinExistence type="predicted"/>
<reference evidence="2 3" key="1">
    <citation type="journal article" date="2009" name="Nature">
        <title>The Sorghum bicolor genome and the diversification of grasses.</title>
        <authorList>
            <person name="Paterson A.H."/>
            <person name="Bowers J.E."/>
            <person name="Bruggmann R."/>
            <person name="Dubchak I."/>
            <person name="Grimwood J."/>
            <person name="Gundlach H."/>
            <person name="Haberer G."/>
            <person name="Hellsten U."/>
            <person name="Mitros T."/>
            <person name="Poliakov A."/>
            <person name="Schmutz J."/>
            <person name="Spannagl M."/>
            <person name="Tang H."/>
            <person name="Wang X."/>
            <person name="Wicker T."/>
            <person name="Bharti A.K."/>
            <person name="Chapman J."/>
            <person name="Feltus F.A."/>
            <person name="Gowik U."/>
            <person name="Grigoriev I.V."/>
            <person name="Lyons E."/>
            <person name="Maher C.A."/>
            <person name="Martis M."/>
            <person name="Narechania A."/>
            <person name="Otillar R.P."/>
            <person name="Penning B.W."/>
            <person name="Salamov A.A."/>
            <person name="Wang Y."/>
            <person name="Zhang L."/>
            <person name="Carpita N.C."/>
            <person name="Freeling M."/>
            <person name="Gingle A.R."/>
            <person name="Hash C.T."/>
            <person name="Keller B."/>
            <person name="Klein P."/>
            <person name="Kresovich S."/>
            <person name="McCann M.C."/>
            <person name="Ming R."/>
            <person name="Peterson D.G."/>
            <person name="Mehboob-ur-Rahman"/>
            <person name="Ware D."/>
            <person name="Westhoff P."/>
            <person name="Mayer K.F."/>
            <person name="Messing J."/>
            <person name="Rokhsar D.S."/>
        </authorList>
    </citation>
    <scope>NUCLEOTIDE SEQUENCE [LARGE SCALE GENOMIC DNA]</scope>
    <source>
        <strain evidence="3">cv. BTx623</strain>
    </source>
</reference>
<keyword evidence="3" id="KW-1185">Reference proteome</keyword>
<dbReference type="eggNOG" id="ENOG502ST6V">
    <property type="taxonomic scope" value="Eukaryota"/>
</dbReference>
<dbReference type="InterPro" id="IPR050796">
    <property type="entry name" value="SCF_F-box_component"/>
</dbReference>
<dbReference type="AlphaFoldDB" id="A0A1B6QG46"/>
<dbReference type="SUPFAM" id="SSF81383">
    <property type="entry name" value="F-box domain"/>
    <property type="match status" value="1"/>
</dbReference>
<dbReference type="Proteomes" id="UP000000768">
    <property type="component" value="Chromosome 2"/>
</dbReference>
<reference evidence="3" key="2">
    <citation type="journal article" date="2018" name="Plant J.">
        <title>The Sorghum bicolor reference genome: improved assembly, gene annotations, a transcriptome atlas, and signatures of genome organization.</title>
        <authorList>
            <person name="McCormick R.F."/>
            <person name="Truong S.K."/>
            <person name="Sreedasyam A."/>
            <person name="Jenkins J."/>
            <person name="Shu S."/>
            <person name="Sims D."/>
            <person name="Kennedy M."/>
            <person name="Amirebrahimi M."/>
            <person name="Weers B.D."/>
            <person name="McKinley B."/>
            <person name="Mattison A."/>
            <person name="Morishige D.T."/>
            <person name="Grimwood J."/>
            <person name="Schmutz J."/>
            <person name="Mullet J.E."/>
        </authorList>
    </citation>
    <scope>NUCLEOTIDE SEQUENCE [LARGE SCALE GENOMIC DNA]</scope>
    <source>
        <strain evidence="3">cv. BTx623</strain>
    </source>
</reference>
<gene>
    <name evidence="2" type="ORF">SORBI_3002G408700</name>
</gene>
<accession>A0A1B6QG46</accession>
<evidence type="ECO:0000313" key="3">
    <source>
        <dbReference type="Proteomes" id="UP000000768"/>
    </source>
</evidence>
<dbReference type="Pfam" id="PF00646">
    <property type="entry name" value="F-box"/>
    <property type="match status" value="1"/>
</dbReference>
<dbReference type="PANTHER" id="PTHR31672:SF2">
    <property type="entry name" value="F-BOX DOMAIN-CONTAINING PROTEIN"/>
    <property type="match status" value="1"/>
</dbReference>
<dbReference type="InterPro" id="IPR001810">
    <property type="entry name" value="F-box_dom"/>
</dbReference>
<evidence type="ECO:0000259" key="1">
    <source>
        <dbReference type="Pfam" id="PF00646"/>
    </source>
</evidence>
<feature type="domain" description="F-box" evidence="1">
    <location>
        <begin position="6"/>
        <end position="45"/>
    </location>
</feature>
<protein>
    <recommendedName>
        <fullName evidence="1">F-box domain-containing protein</fullName>
    </recommendedName>
</protein>
<dbReference type="Gramene" id="KXG36889">
    <property type="protein sequence ID" value="KXG36889"/>
    <property type="gene ID" value="SORBI_3002G408700"/>
</dbReference>
<name>A0A1B6QG46_SORBI</name>
<dbReference type="EMBL" id="CM000761">
    <property type="protein sequence ID" value="KXG36889.1"/>
    <property type="molecule type" value="Genomic_DNA"/>
</dbReference>
<dbReference type="OMA" id="KWERRHR"/>
<dbReference type="OrthoDB" id="681455at2759"/>
<dbReference type="PANTHER" id="PTHR31672">
    <property type="entry name" value="BNACNNG10540D PROTEIN"/>
    <property type="match status" value="1"/>
</dbReference>
<sequence length="406" mass="45453">MEATSISHLSSDTITDILLRLPAKSILCAGAVCTAWRRITTNTSFRAEHARLQPANVVLYTYQFSPRCIDRRPGYYEDELALDLLPISSDSDEAARRRLIRYPMETFLLLASCNGVLLFQFQKSWGNFLLCNPAMGQWAELSPLPPIRPEPAKVMIDEYAFYYHEPSGEYRLLLRRLRGRSWFILSTGTTEPREVNLCAWLPETMGITTLLRTTPVALQGRLHWPPRQAAGAPVVAAAGESETATTMVVFDTLSETFHLMAGPPTATAYQTKVFDLAGQLVAADFGGEEHVDLWFLEDYNAGKWERRHRAPTPWHTGTLGVPEPEWRGPNSVAAAGDDREGIVMLGNHLGLLVYNLRTRTARAVDSVAASEHNIVVSRHVFRENLKQHPSFAARSAAELGVNIFWY</sequence>
<evidence type="ECO:0000313" key="2">
    <source>
        <dbReference type="EMBL" id="KXG36889.1"/>
    </source>
</evidence>
<dbReference type="InterPro" id="IPR036047">
    <property type="entry name" value="F-box-like_dom_sf"/>
</dbReference>
<dbReference type="Gene3D" id="1.20.1280.50">
    <property type="match status" value="1"/>
</dbReference>
<organism evidence="2 3">
    <name type="scientific">Sorghum bicolor</name>
    <name type="common">Sorghum</name>
    <name type="synonym">Sorghum vulgare</name>
    <dbReference type="NCBI Taxonomy" id="4558"/>
    <lineage>
        <taxon>Eukaryota</taxon>
        <taxon>Viridiplantae</taxon>
        <taxon>Streptophyta</taxon>
        <taxon>Embryophyta</taxon>
        <taxon>Tracheophyta</taxon>
        <taxon>Spermatophyta</taxon>
        <taxon>Magnoliopsida</taxon>
        <taxon>Liliopsida</taxon>
        <taxon>Poales</taxon>
        <taxon>Poaceae</taxon>
        <taxon>PACMAD clade</taxon>
        <taxon>Panicoideae</taxon>
        <taxon>Andropogonodae</taxon>
        <taxon>Andropogoneae</taxon>
        <taxon>Sorghinae</taxon>
        <taxon>Sorghum</taxon>
    </lineage>
</organism>